<feature type="binding site" evidence="7">
    <location>
        <position position="114"/>
    </location>
    <ligand>
        <name>Zn(2+)</name>
        <dbReference type="ChEBI" id="CHEBI:29105"/>
    </ligand>
</feature>
<reference evidence="8" key="1">
    <citation type="journal article" date="2014" name="Int. J. Syst. Evol. Microbiol.">
        <title>Complete genome sequence of Corynebacterium casei LMG S-19264T (=DSM 44701T), isolated from a smear-ripened cheese.</title>
        <authorList>
            <consortium name="US DOE Joint Genome Institute (JGI-PGF)"/>
            <person name="Walter F."/>
            <person name="Albersmeier A."/>
            <person name="Kalinowski J."/>
            <person name="Ruckert C."/>
        </authorList>
    </citation>
    <scope>NUCLEOTIDE SEQUENCE</scope>
    <source>
        <strain evidence="8">CGMCC 4.7398</strain>
    </source>
</reference>
<accession>A0A919FW60</accession>
<dbReference type="PANTHER" id="PTHR11002:SF79">
    <property type="entry name" value="CARBONIC ANHYDRASE 2"/>
    <property type="match status" value="1"/>
</dbReference>
<dbReference type="EC" id="4.2.1.1" evidence="2"/>
<proteinExistence type="inferred from homology"/>
<feature type="binding site" evidence="7">
    <location>
        <position position="117"/>
    </location>
    <ligand>
        <name>Zn(2+)</name>
        <dbReference type="ChEBI" id="CHEBI:29105"/>
    </ligand>
</feature>
<feature type="binding site" evidence="7">
    <location>
        <position position="61"/>
    </location>
    <ligand>
        <name>Zn(2+)</name>
        <dbReference type="ChEBI" id="CHEBI:29105"/>
    </ligand>
</feature>
<keyword evidence="3 7" id="KW-0862">Zinc</keyword>
<feature type="binding site" evidence="7">
    <location>
        <position position="63"/>
    </location>
    <ligand>
        <name>Zn(2+)</name>
        <dbReference type="ChEBI" id="CHEBI:29105"/>
    </ligand>
</feature>
<evidence type="ECO:0000256" key="5">
    <source>
        <dbReference type="ARBA" id="ARBA00024993"/>
    </source>
</evidence>
<keyword evidence="4" id="KW-0456">Lyase</keyword>
<dbReference type="PROSITE" id="PS00704">
    <property type="entry name" value="PROK_CO2_ANHYDRASE_1"/>
    <property type="match status" value="1"/>
</dbReference>
<keyword evidence="9" id="KW-1185">Reference proteome</keyword>
<comment type="caution">
    <text evidence="8">The sequence shown here is derived from an EMBL/GenBank/DDBJ whole genome shotgun (WGS) entry which is preliminary data.</text>
</comment>
<evidence type="ECO:0000256" key="6">
    <source>
        <dbReference type="ARBA" id="ARBA00048348"/>
    </source>
</evidence>
<evidence type="ECO:0000256" key="4">
    <source>
        <dbReference type="ARBA" id="ARBA00023239"/>
    </source>
</evidence>
<comment type="similarity">
    <text evidence="1">Belongs to the beta-class carbonic anhydrase family.</text>
</comment>
<evidence type="ECO:0000256" key="7">
    <source>
        <dbReference type="PIRSR" id="PIRSR601765-1"/>
    </source>
</evidence>
<comment type="function">
    <text evidence="5">Catalyzes the reversible hydration of carbon dioxide to form bicarbonate.</text>
</comment>
<dbReference type="RefSeq" id="WP_229872407.1">
    <property type="nucleotide sequence ID" value="NZ_BNAS01000003.1"/>
</dbReference>
<evidence type="ECO:0000313" key="8">
    <source>
        <dbReference type="EMBL" id="GHH73598.1"/>
    </source>
</evidence>
<organism evidence="8 9">
    <name type="scientific">Promicromonospora soli</name>
    <dbReference type="NCBI Taxonomy" id="2035533"/>
    <lineage>
        <taxon>Bacteria</taxon>
        <taxon>Bacillati</taxon>
        <taxon>Actinomycetota</taxon>
        <taxon>Actinomycetes</taxon>
        <taxon>Micrococcales</taxon>
        <taxon>Promicromonosporaceae</taxon>
        <taxon>Promicromonospora</taxon>
    </lineage>
</organism>
<dbReference type="InterPro" id="IPR036874">
    <property type="entry name" value="Carbonic_anhydrase_sf"/>
</dbReference>
<dbReference type="SUPFAM" id="SSF53056">
    <property type="entry name" value="beta-carbonic anhydrase, cab"/>
    <property type="match status" value="1"/>
</dbReference>
<protein>
    <recommendedName>
        <fullName evidence="2">carbonic anhydrase</fullName>
        <ecNumber evidence="2">4.2.1.1</ecNumber>
    </recommendedName>
</protein>
<dbReference type="AlphaFoldDB" id="A0A919FW60"/>
<dbReference type="EMBL" id="BNAS01000003">
    <property type="protein sequence ID" value="GHH73598.1"/>
    <property type="molecule type" value="Genomic_DNA"/>
</dbReference>
<comment type="cofactor">
    <cofactor evidence="7">
        <name>Zn(2+)</name>
        <dbReference type="ChEBI" id="CHEBI:29105"/>
    </cofactor>
    <text evidence="7">Binds 1 zinc ion per subunit.</text>
</comment>
<dbReference type="Gene3D" id="3.40.1050.10">
    <property type="entry name" value="Carbonic anhydrase"/>
    <property type="match status" value="1"/>
</dbReference>
<keyword evidence="7" id="KW-0479">Metal-binding</keyword>
<name>A0A919FW60_9MICO</name>
<dbReference type="CDD" id="cd03378">
    <property type="entry name" value="beta_CA_cladeC"/>
    <property type="match status" value="1"/>
</dbReference>
<sequence>MNPGLKRELDPEPLTPRDAWALLRSGNDRFVADAPAHPSQNADRRRELQAAQHPHTVIFGCSDSRVAAEIIFDQGLGDVFVVRTAGHVLDTTVIGSIEYGVDVLGASLVVVLGHDSCGAVAAAAHTLATGEQATGFVRAVVDRVIPSIVNITSGDPAAAMAALSDQDVLRREHVKHTVGMLHSYSAGLARAVEEGRCAVVGLEYDLAVGSARMVDVIGDVGELPGPIGMPRAG</sequence>
<comment type="catalytic activity">
    <reaction evidence="6">
        <text>hydrogencarbonate + H(+) = CO2 + H2O</text>
        <dbReference type="Rhea" id="RHEA:10748"/>
        <dbReference type="ChEBI" id="CHEBI:15377"/>
        <dbReference type="ChEBI" id="CHEBI:15378"/>
        <dbReference type="ChEBI" id="CHEBI:16526"/>
        <dbReference type="ChEBI" id="CHEBI:17544"/>
        <dbReference type="EC" id="4.2.1.1"/>
    </reaction>
</comment>
<evidence type="ECO:0000256" key="3">
    <source>
        <dbReference type="ARBA" id="ARBA00022833"/>
    </source>
</evidence>
<dbReference type="GO" id="GO:0004089">
    <property type="term" value="F:carbonate dehydratase activity"/>
    <property type="evidence" value="ECO:0007669"/>
    <property type="project" value="UniProtKB-EC"/>
</dbReference>
<evidence type="ECO:0000313" key="9">
    <source>
        <dbReference type="Proteomes" id="UP000627369"/>
    </source>
</evidence>
<reference evidence="8" key="2">
    <citation type="submission" date="2020-09" db="EMBL/GenBank/DDBJ databases">
        <authorList>
            <person name="Sun Q."/>
            <person name="Zhou Y."/>
        </authorList>
    </citation>
    <scope>NUCLEOTIDE SEQUENCE</scope>
    <source>
        <strain evidence="8">CGMCC 4.7398</strain>
    </source>
</reference>
<dbReference type="Proteomes" id="UP000627369">
    <property type="component" value="Unassembled WGS sequence"/>
</dbReference>
<gene>
    <name evidence="8" type="ORF">GCM10017772_25610</name>
</gene>
<dbReference type="PANTHER" id="PTHR11002">
    <property type="entry name" value="CARBONIC ANHYDRASE"/>
    <property type="match status" value="1"/>
</dbReference>
<dbReference type="InterPro" id="IPR015892">
    <property type="entry name" value="Carbonic_anhydrase_CS"/>
</dbReference>
<dbReference type="GO" id="GO:0008270">
    <property type="term" value="F:zinc ion binding"/>
    <property type="evidence" value="ECO:0007669"/>
    <property type="project" value="InterPro"/>
</dbReference>
<dbReference type="SMART" id="SM00947">
    <property type="entry name" value="Pro_CA"/>
    <property type="match status" value="1"/>
</dbReference>
<dbReference type="InterPro" id="IPR001765">
    <property type="entry name" value="Carbonic_anhydrase"/>
</dbReference>
<evidence type="ECO:0000256" key="1">
    <source>
        <dbReference type="ARBA" id="ARBA00006217"/>
    </source>
</evidence>
<dbReference type="Pfam" id="PF00484">
    <property type="entry name" value="Pro_CA"/>
    <property type="match status" value="1"/>
</dbReference>
<evidence type="ECO:0000256" key="2">
    <source>
        <dbReference type="ARBA" id="ARBA00012925"/>
    </source>
</evidence>
<dbReference type="GO" id="GO:0015976">
    <property type="term" value="P:carbon utilization"/>
    <property type="evidence" value="ECO:0007669"/>
    <property type="project" value="InterPro"/>
</dbReference>